<proteinExistence type="predicted"/>
<evidence type="ECO:0000259" key="1">
    <source>
        <dbReference type="Pfam" id="PF24864"/>
    </source>
</evidence>
<accession>A0A8H6A681</accession>
<dbReference type="PANTHER" id="PTHR38790:SF4">
    <property type="entry name" value="2EXR DOMAIN-CONTAINING PROTEIN"/>
    <property type="match status" value="1"/>
</dbReference>
<feature type="domain" description="DUF7730" evidence="1">
    <location>
        <begin position="11"/>
        <end position="164"/>
    </location>
</feature>
<dbReference type="Pfam" id="PF24864">
    <property type="entry name" value="DUF7730"/>
    <property type="match status" value="1"/>
</dbReference>
<protein>
    <recommendedName>
        <fullName evidence="1">DUF7730 domain-containing protein</fullName>
    </recommendedName>
</protein>
<dbReference type="PANTHER" id="PTHR38790">
    <property type="entry name" value="2EXR DOMAIN-CONTAINING PROTEIN-RELATED"/>
    <property type="match status" value="1"/>
</dbReference>
<name>A0A8H6A681_PETAA</name>
<comment type="caution">
    <text evidence="2">The sequence shown here is derived from an EMBL/GenBank/DDBJ whole genome shotgun (WGS) entry which is preliminary data.</text>
</comment>
<organism evidence="2 3">
    <name type="scientific">Petromyces alliaceus</name>
    <name type="common">Aspergillus alliaceus</name>
    <dbReference type="NCBI Taxonomy" id="209559"/>
    <lineage>
        <taxon>Eukaryota</taxon>
        <taxon>Fungi</taxon>
        <taxon>Dikarya</taxon>
        <taxon>Ascomycota</taxon>
        <taxon>Pezizomycotina</taxon>
        <taxon>Eurotiomycetes</taxon>
        <taxon>Eurotiomycetidae</taxon>
        <taxon>Eurotiales</taxon>
        <taxon>Aspergillaceae</taxon>
        <taxon>Aspergillus</taxon>
        <taxon>Aspergillus subgen. Circumdati</taxon>
    </lineage>
</organism>
<evidence type="ECO:0000313" key="2">
    <source>
        <dbReference type="EMBL" id="KAF5863558.1"/>
    </source>
</evidence>
<dbReference type="InterPro" id="IPR056632">
    <property type="entry name" value="DUF7730"/>
</dbReference>
<evidence type="ECO:0000313" key="3">
    <source>
        <dbReference type="Proteomes" id="UP000541154"/>
    </source>
</evidence>
<dbReference type="EMBL" id="SPNV01000049">
    <property type="protein sequence ID" value="KAF5863558.1"/>
    <property type="molecule type" value="Genomic_DNA"/>
</dbReference>
<dbReference type="Proteomes" id="UP000541154">
    <property type="component" value="Unassembled WGS sequence"/>
</dbReference>
<reference evidence="2 3" key="1">
    <citation type="submission" date="2019-04" db="EMBL/GenBank/DDBJ databases">
        <title>Aspergillus burnettii sp. nov., novel species from soil in southeast Queensland.</title>
        <authorList>
            <person name="Gilchrist C.L.M."/>
            <person name="Pitt J.I."/>
            <person name="Lange L."/>
            <person name="Lacey H.J."/>
            <person name="Vuong D."/>
            <person name="Midgley D.J."/>
            <person name="Greenfield P."/>
            <person name="Bradbury M."/>
            <person name="Lacey E."/>
            <person name="Busk P.K."/>
            <person name="Pilgaard B."/>
            <person name="Chooi Y.H."/>
            <person name="Piggott A.M."/>
        </authorList>
    </citation>
    <scope>NUCLEOTIDE SEQUENCE [LARGE SCALE GENOMIC DNA]</scope>
    <source>
        <strain evidence="2 3">FRR 5400</strain>
    </source>
</reference>
<sequence>MPRPKRHHLLLLPPEIRLLIYKAVFEYQVYPIRRRPIPLRCLVDNRCLMAQRDLMGDISPRVCSHPECQRIQQQTLDTDIYVGNGVLIASSHYPCPQSLERNPTNLSCLLACRQVYQEARRLPYKQAIFWTEELGSFANFTYCLKHWQADSLANLAFRIPLRQGMETYLAEWNETLSLVSLGFPGLSAISIEIHVQYPPLALGHTFWDASLLELDRLNLKGINLVIYEGTETAANNVFFKYSAGTLPRLMVTTPAPPGLPVSFRHARDALRHEKNAPVNHGPGRLFFRLSPNLFPLYVRSLIHLLPWRGWTQGDVRQEDRYQRIATYEYAYANDDEEHRRPIFGFQFNRQLKDDNQYIARGLAKLRESRQRLEQLYEREPPESCIPLRRGITKPKKETDPRYSRYVSLLSNADGGTNCRVERPGDWRRRLIEESYAPFIESFPMSVARKLPHPESKCASCPDGDIWRLRNGEQKKSACVLGRS</sequence>
<gene>
    <name evidence="2" type="ORF">ETB97_009802</name>
</gene>
<dbReference type="AlphaFoldDB" id="A0A8H6A681"/>
<keyword evidence="3" id="KW-1185">Reference proteome</keyword>